<gene>
    <name evidence="5 6" type="primary">cbiD</name>
    <name evidence="6" type="ORF">IAA07_07460</name>
</gene>
<dbReference type="Pfam" id="PF01888">
    <property type="entry name" value="CbiD"/>
    <property type="match status" value="1"/>
</dbReference>
<evidence type="ECO:0000313" key="6">
    <source>
        <dbReference type="EMBL" id="HJA71403.1"/>
    </source>
</evidence>
<keyword evidence="2 5" id="KW-0489">Methyltransferase</keyword>
<comment type="similarity">
    <text evidence="5">Belongs to the CbiD family.</text>
</comment>
<comment type="catalytic activity">
    <reaction evidence="5">
        <text>Co-precorrin-5B + S-adenosyl-L-methionine = Co-precorrin-6A + S-adenosyl-L-homocysteine</text>
        <dbReference type="Rhea" id="RHEA:26285"/>
        <dbReference type="ChEBI" id="CHEBI:57856"/>
        <dbReference type="ChEBI" id="CHEBI:59789"/>
        <dbReference type="ChEBI" id="CHEBI:60063"/>
        <dbReference type="ChEBI" id="CHEBI:60064"/>
        <dbReference type="EC" id="2.1.1.195"/>
    </reaction>
</comment>
<dbReference type="NCBIfam" id="TIGR00312">
    <property type="entry name" value="cbiD"/>
    <property type="match status" value="1"/>
</dbReference>
<dbReference type="InterPro" id="IPR002748">
    <property type="entry name" value="CbiD"/>
</dbReference>
<accession>A0A9D2HJG0</accession>
<dbReference type="GO" id="GO:0019251">
    <property type="term" value="P:anaerobic cobalamin biosynthetic process"/>
    <property type="evidence" value="ECO:0007669"/>
    <property type="project" value="UniProtKB-UniRule"/>
</dbReference>
<dbReference type="Gene3D" id="3.30.2110.10">
    <property type="entry name" value="CbiD-like"/>
    <property type="match status" value="1"/>
</dbReference>
<comment type="pathway">
    <text evidence="5">Cofactor biosynthesis; adenosylcobalamin biosynthesis; cob(II)yrinate a,c-diamide from sirohydrochlorin (anaerobic route): step 6/10.</text>
</comment>
<dbReference type="Proteomes" id="UP000823900">
    <property type="component" value="Unassembled WGS sequence"/>
</dbReference>
<keyword evidence="3 5" id="KW-0808">Transferase</keyword>
<proteinExistence type="inferred from homology"/>
<evidence type="ECO:0000256" key="5">
    <source>
        <dbReference type="HAMAP-Rule" id="MF_00787"/>
    </source>
</evidence>
<organism evidence="6 7">
    <name type="scientific">Candidatus Lachnoclostridium stercoravium</name>
    <dbReference type="NCBI Taxonomy" id="2838633"/>
    <lineage>
        <taxon>Bacteria</taxon>
        <taxon>Bacillati</taxon>
        <taxon>Bacillota</taxon>
        <taxon>Clostridia</taxon>
        <taxon>Lachnospirales</taxon>
        <taxon>Lachnospiraceae</taxon>
    </lineage>
</organism>
<evidence type="ECO:0000313" key="7">
    <source>
        <dbReference type="Proteomes" id="UP000823900"/>
    </source>
</evidence>
<dbReference type="EMBL" id="DWZA01000065">
    <property type="protein sequence ID" value="HJA71403.1"/>
    <property type="molecule type" value="Genomic_DNA"/>
</dbReference>
<reference evidence="6" key="2">
    <citation type="submission" date="2021-04" db="EMBL/GenBank/DDBJ databases">
        <authorList>
            <person name="Gilroy R."/>
        </authorList>
    </citation>
    <scope>NUCLEOTIDE SEQUENCE</scope>
    <source>
        <strain evidence="6">CHK178-16964</strain>
    </source>
</reference>
<comment type="function">
    <text evidence="5">Catalyzes the methylation of C-1 in cobalt-precorrin-5B to form cobalt-precorrin-6A.</text>
</comment>
<dbReference type="AlphaFoldDB" id="A0A9D2HJG0"/>
<dbReference type="SUPFAM" id="SSF111342">
    <property type="entry name" value="CbiD-like"/>
    <property type="match status" value="1"/>
</dbReference>
<evidence type="ECO:0000256" key="4">
    <source>
        <dbReference type="ARBA" id="ARBA00022691"/>
    </source>
</evidence>
<reference evidence="6" key="1">
    <citation type="journal article" date="2021" name="PeerJ">
        <title>Extensive microbial diversity within the chicken gut microbiome revealed by metagenomics and culture.</title>
        <authorList>
            <person name="Gilroy R."/>
            <person name="Ravi A."/>
            <person name="Getino M."/>
            <person name="Pursley I."/>
            <person name="Horton D.L."/>
            <person name="Alikhan N.F."/>
            <person name="Baker D."/>
            <person name="Gharbi K."/>
            <person name="Hall N."/>
            <person name="Watson M."/>
            <person name="Adriaenssens E.M."/>
            <person name="Foster-Nyarko E."/>
            <person name="Jarju S."/>
            <person name="Secka A."/>
            <person name="Antonio M."/>
            <person name="Oren A."/>
            <person name="Chaudhuri R.R."/>
            <person name="La Ragione R."/>
            <person name="Hildebrand F."/>
            <person name="Pallen M.J."/>
        </authorList>
    </citation>
    <scope>NUCLEOTIDE SEQUENCE</scope>
    <source>
        <strain evidence="6">CHK178-16964</strain>
    </source>
</reference>
<keyword evidence="4 5" id="KW-0949">S-adenosyl-L-methionine</keyword>
<dbReference type="PIRSF" id="PIRSF026782">
    <property type="entry name" value="CbiD"/>
    <property type="match status" value="1"/>
</dbReference>
<dbReference type="GO" id="GO:0032259">
    <property type="term" value="P:methylation"/>
    <property type="evidence" value="ECO:0007669"/>
    <property type="project" value="UniProtKB-KW"/>
</dbReference>
<sequence length="378" mass="40641">MRTDLRSGFTTGTCAAAAAKVAAVILCCGEIPAGAEVILPSGEKARFPLQDWKRRKACAGCSVKKDAGDDPDVTDKAEIWSFVRRLDPADLHKDREKWYEEADLPGVFLTGGRGVGLVTKPGLSCPVGKHAINPVPRRMILESVYEIKKESGEKAPLLVQVEIPQGEELAKKTFNPRLGILGGLSVLGTTGIVRPMSEEALKASIDLEIHMKALDGSKYLILSPGNYGAEFLRSRLGISLDEGVQCSNFIAHSVRAAAKEGFSRGLLAGHAGKLVKAAAGVENTHSRYGDRRMEILSGFVRELGCGQDEVADRILDCNTTEEAVGLLETAGIGTETGNLAADRLRDQILKWTDGKLKMDIIIFSSQRGVFGKAGEVRL</sequence>
<evidence type="ECO:0000256" key="2">
    <source>
        <dbReference type="ARBA" id="ARBA00022603"/>
    </source>
</evidence>
<dbReference type="PANTHER" id="PTHR35863:SF1">
    <property type="entry name" value="COBALT-PRECORRIN-5B C(1)-METHYLTRANSFERASE"/>
    <property type="match status" value="1"/>
</dbReference>
<name>A0A9D2HJG0_9FIRM</name>
<dbReference type="GO" id="GO:0008168">
    <property type="term" value="F:methyltransferase activity"/>
    <property type="evidence" value="ECO:0007669"/>
    <property type="project" value="UniProtKB-UniRule"/>
</dbReference>
<dbReference type="InterPro" id="IPR036074">
    <property type="entry name" value="CbiD_sf"/>
</dbReference>
<dbReference type="PANTHER" id="PTHR35863">
    <property type="entry name" value="COBALT-PRECORRIN-5B C(1)-METHYLTRANSFERASE"/>
    <property type="match status" value="1"/>
</dbReference>
<comment type="caution">
    <text evidence="6">The sequence shown here is derived from an EMBL/GenBank/DDBJ whole genome shotgun (WGS) entry which is preliminary data.</text>
</comment>
<protein>
    <recommendedName>
        <fullName evidence="5">Cobalt-precorrin-5B C(1)-methyltransferase</fullName>
        <ecNumber evidence="5">2.1.1.195</ecNumber>
    </recommendedName>
    <alternativeName>
        <fullName evidence="5">Cobalt-precorrin-6A synthase</fullName>
    </alternativeName>
</protein>
<keyword evidence="1 5" id="KW-0169">Cobalamin biosynthesis</keyword>
<dbReference type="EC" id="2.1.1.195" evidence="5"/>
<evidence type="ECO:0000256" key="1">
    <source>
        <dbReference type="ARBA" id="ARBA00022573"/>
    </source>
</evidence>
<evidence type="ECO:0000256" key="3">
    <source>
        <dbReference type="ARBA" id="ARBA00022679"/>
    </source>
</evidence>
<dbReference type="HAMAP" id="MF_00787">
    <property type="entry name" value="CbiD"/>
    <property type="match status" value="1"/>
</dbReference>